<evidence type="ECO:0000313" key="2">
    <source>
        <dbReference type="Proteomes" id="UP000315947"/>
    </source>
</evidence>
<dbReference type="Proteomes" id="UP000315947">
    <property type="component" value="Chromosome"/>
</dbReference>
<proteinExistence type="predicted"/>
<dbReference type="EMBL" id="CP041614">
    <property type="protein sequence ID" value="QDO85416.1"/>
    <property type="molecule type" value="Genomic_DNA"/>
</dbReference>
<accession>A0ABX5X841</accession>
<organism evidence="1 2">
    <name type="scientific">Shewanella psychropiezotolerans</name>
    <dbReference type="NCBI Taxonomy" id="2593655"/>
    <lineage>
        <taxon>Bacteria</taxon>
        <taxon>Pseudomonadati</taxon>
        <taxon>Pseudomonadota</taxon>
        <taxon>Gammaproteobacteria</taxon>
        <taxon>Alteromonadales</taxon>
        <taxon>Shewanellaceae</taxon>
        <taxon>Shewanella</taxon>
    </lineage>
</organism>
<sequence length="567" mass="60654">MKNKMIKFEKPASITKKYSASNNESEFEQLLNMPERKPSSHNASSTYEGIKKATENDEADHKEGCEYLVSITIYSPPLQHELLNSISGIKNKPASIALVEQSVDGPALNAKQPSALLDNGRIKQNADSPVSVDAKMNHLASIASKSLSSLMGRPELSLKVPPISLDSVCDRQAAISSDVKMNQLAAIAGNSRSSVMMPGSDIKVQSTSVNNVHDRQAAISGDVKMNQLAAIAGNSHSYVMMPGPSTKVQSTSVNNVCDRQAAVSDDVKMNHLAAIAGNSHSSVMMPGAGIKVQSTSVNNVHDRQAAISGDVKMNQLAAIAGNSHSSVMTSEPSAKVPQTSLNNVHDQQAAASGNVKMNHLVAIAGNSRSSVMTLEPSAKVPPASENMLSSSVSQLQGAEIKSGISSKSENLVSTNMNQSSADQLVNFQKKVVYASPVSEMTSSSVSIGTDVLSEGKTLIPASSTSKGEAPLMTSIVGFGEATPASGIKMERLGLEGVKLTRIATINVSTVVQPVLSSQMFHYQLAPEFFTQYAEVNTYRVYFRNKYFFFQFVGHEVTDFLEEHYDRH</sequence>
<evidence type="ECO:0000313" key="1">
    <source>
        <dbReference type="EMBL" id="QDO85416.1"/>
    </source>
</evidence>
<dbReference type="RefSeq" id="WP_144047754.1">
    <property type="nucleotide sequence ID" value="NZ_CP041614.1"/>
</dbReference>
<name>A0ABX5X841_9GAMM</name>
<reference evidence="1 2" key="1">
    <citation type="submission" date="2019-07" db="EMBL/GenBank/DDBJ databases">
        <title>Shewanella sp. YLB-06 whole genomic sequence.</title>
        <authorList>
            <person name="Yu L."/>
        </authorList>
    </citation>
    <scope>NUCLEOTIDE SEQUENCE [LARGE SCALE GENOMIC DNA]</scope>
    <source>
        <strain evidence="1 2">YLB-06</strain>
    </source>
</reference>
<keyword evidence="2" id="KW-1185">Reference proteome</keyword>
<protein>
    <submittedName>
        <fullName evidence="1">Uncharacterized protein</fullName>
    </submittedName>
</protein>
<gene>
    <name evidence="1" type="ORF">FM037_21890</name>
</gene>